<name>A0ABM1F3U8_PRICU</name>
<keyword evidence="3" id="KW-0732">Signal</keyword>
<evidence type="ECO:0000259" key="4">
    <source>
        <dbReference type="PROSITE" id="PS50234"/>
    </source>
</evidence>
<feature type="region of interest" description="Disordered" evidence="1">
    <location>
        <begin position="57"/>
        <end position="100"/>
    </location>
</feature>
<keyword evidence="5" id="KW-1185">Reference proteome</keyword>
<dbReference type="Gene3D" id="3.30.450.20">
    <property type="entry name" value="PAS domain"/>
    <property type="match status" value="2"/>
</dbReference>
<dbReference type="InterPro" id="IPR036465">
    <property type="entry name" value="vWFA_dom_sf"/>
</dbReference>
<keyword evidence="2" id="KW-1133">Transmembrane helix</keyword>
<feature type="domain" description="VWFA" evidence="4">
    <location>
        <begin position="321"/>
        <end position="476"/>
    </location>
</feature>
<dbReference type="GeneID" id="106818968"/>
<feature type="chain" id="PRO_5045905427" evidence="3">
    <location>
        <begin position="34"/>
        <end position="1421"/>
    </location>
</feature>
<sequence>MRYPSGGLIVGARFASAAFLCLCVLCASTWSHAAAVLNSRPASRDVAASVDLSNASRSVSNTSRADDGGGATGADDDDAQLELDSDAKPPRLGDTNPFRFSPRNVGGVQYLERASGLHSAGGADLNIQVEARTLGSLLRRIANDELLVTSMQEIYDNLLYGRVYPDQEEKIYELSSLVRLKFYTYMDALERNKLAVEDLYRAHRLSAITAARPCCMPGGSGRGGLAYDEAFGTKVDRATTCDVVPPIDDTFNPGRRLTDVFRRRLEDFPTIKWQYFMSVDGIHNEYPAHDADGSAWRGCNGVLDTRHRDVYLATLQPRGKYVVIVIDHGMGLSAAQMTTAKAVGRSILASLSHRDKVGLVGLSYKTSFPRNDDCLSSRLAYATHETKLHFTRFIAALEKEKKGATNHSLGFRRAFAMLTNTVAEEERRGVVVDEVLVIYVSRGLLSSIADAKVVMETIASANDRLRNRAVINTYALIDETKVIINEKSFLQDIADQNFDKYEIAQQTTRPRRHGNMVPVSSPLNLSFTVGKFYTVLNSTLSSSPHFSLPYLDSVGTGLVVSISQTCIVDSQVIGAVGIDVHLADIVEDITYYNEVQTSYAFMVDAHGYTIMHPSFTRPLHTAKQPMHTDILHVENKPGFKKIRARLLHEDTGKAVLALTSHDDNTTSAQELPIYEYQYQRHHRYKAVYMWRRVPGTPYTVCIVAMDTKNQKQILKDVTTHPAIVYHRLDIDVHPRDQLCMHLKQLATVEASTVFLAAGAFQHPFVYVSQPETKLRIQGYTTYLNDDTKLIANPGLKPDVRNSVAALSRVGAEWRRRFRTSALSKYVVRRYVATPSGAFVMFPGTVTSKTYDPTKRPWYTRALEYPGHVTLTAPYLDVGGAGYVVTVSHTIFEGKAAAMHNTADRVVTVMGIDFTVGYFHKMLLDVVPICGEPHIRCFVFDDRGYIIAHLNLIEPGRGGPQEQLHVTHKEPLVANDILSHDHFVRKKLCNSFSDRTIQRFYQFNTSLAGMLTNLVHGEHCSRYQIAALPGTNAFVGVVNQTCSVMTAFCPCSMLDRLCLNCHRMEQTECECPCECPLDMDLCSGELLDTGDRNPSCPHYDEHPERARVDHAALLLLPQCQPHDCALLPTQGDCVGVVDCEWCAFDIDGRTPLEKGFCDTQRVCFGGVLASPSPYGDEIAVAAARSADILTVESTPVGPVAGGIMGCFLVLALVVYCIRHHVQRSAHQYVSTINDTAVRMSQLDNEPDGDDGDLPTGGGGGGGEPAAAAGHTNVIVLASFENPASVSPYRINTTYRRPLGADSDHGYSTMTPHEDSEHCGPHADPLMIGRGGVAGTGTARALASPTASDVYSMTSRSDVSAPAARGCGATSDVYKLPAPVSIARSRPRPGSAHQQQQQPPGTTILDSGTHPLADILVHAVDTH</sequence>
<keyword evidence="2" id="KW-0812">Transmembrane</keyword>
<dbReference type="SUPFAM" id="SSF103190">
    <property type="entry name" value="Sensory domain-like"/>
    <property type="match status" value="1"/>
</dbReference>
<accession>A0ABM1F3U8</accession>
<dbReference type="InterPro" id="IPR051173">
    <property type="entry name" value="Ca_channel_alpha-2/delta"/>
</dbReference>
<organism evidence="5 6">
    <name type="scientific">Priapulus caudatus</name>
    <name type="common">Priapulid worm</name>
    <dbReference type="NCBI Taxonomy" id="37621"/>
    <lineage>
        <taxon>Eukaryota</taxon>
        <taxon>Metazoa</taxon>
        <taxon>Ecdysozoa</taxon>
        <taxon>Scalidophora</taxon>
        <taxon>Priapulida</taxon>
        <taxon>Priapulimorpha</taxon>
        <taxon>Priapulimorphida</taxon>
        <taxon>Priapulidae</taxon>
        <taxon>Priapulus</taxon>
    </lineage>
</organism>
<keyword evidence="2" id="KW-0472">Membrane</keyword>
<feature type="compositionally biased region" description="Acidic residues" evidence="1">
    <location>
        <begin position="74"/>
        <end position="84"/>
    </location>
</feature>
<feature type="transmembrane region" description="Helical" evidence="2">
    <location>
        <begin position="1198"/>
        <end position="1216"/>
    </location>
</feature>
<protein>
    <submittedName>
        <fullName evidence="6">VWFA and cache domain-containing protein 1-like</fullName>
    </submittedName>
</protein>
<evidence type="ECO:0000256" key="2">
    <source>
        <dbReference type="SAM" id="Phobius"/>
    </source>
</evidence>
<evidence type="ECO:0000313" key="6">
    <source>
        <dbReference type="RefSeq" id="XP_014679119.1"/>
    </source>
</evidence>
<feature type="signal peptide" evidence="3">
    <location>
        <begin position="1"/>
        <end position="33"/>
    </location>
</feature>
<dbReference type="CDD" id="cd18774">
    <property type="entry name" value="PDC2_HK_sensor"/>
    <property type="match status" value="1"/>
</dbReference>
<evidence type="ECO:0000256" key="1">
    <source>
        <dbReference type="SAM" id="MobiDB-lite"/>
    </source>
</evidence>
<dbReference type="Gene3D" id="3.40.50.410">
    <property type="entry name" value="von Willebrand factor, type A domain"/>
    <property type="match status" value="1"/>
</dbReference>
<feature type="compositionally biased region" description="Gly residues" evidence="1">
    <location>
        <begin position="1253"/>
        <end position="1262"/>
    </location>
</feature>
<dbReference type="RefSeq" id="XP_014679119.1">
    <property type="nucleotide sequence ID" value="XM_014823633.1"/>
</dbReference>
<gene>
    <name evidence="6" type="primary">LOC106818968</name>
</gene>
<dbReference type="InterPro" id="IPR029151">
    <property type="entry name" value="Sensor-like_sf"/>
</dbReference>
<dbReference type="PANTHER" id="PTHR10166">
    <property type="entry name" value="VOLTAGE-DEPENDENT CALCIUM CHANNEL SUBUNIT ALPHA-2/DELTA-RELATED"/>
    <property type="match status" value="1"/>
</dbReference>
<dbReference type="PANTHER" id="PTHR10166:SF68">
    <property type="entry name" value="VWFA AND CACHE DOMAIN-CONTAINING PROTEIN 1"/>
    <property type="match status" value="1"/>
</dbReference>
<evidence type="ECO:0000256" key="3">
    <source>
        <dbReference type="SAM" id="SignalP"/>
    </source>
</evidence>
<proteinExistence type="predicted"/>
<dbReference type="Proteomes" id="UP000695022">
    <property type="component" value="Unplaced"/>
</dbReference>
<feature type="region of interest" description="Disordered" evidence="1">
    <location>
        <begin position="1240"/>
        <end position="1264"/>
    </location>
</feature>
<dbReference type="InterPro" id="IPR002035">
    <property type="entry name" value="VWF_A"/>
</dbReference>
<reference evidence="6" key="1">
    <citation type="submission" date="2025-08" db="UniProtKB">
        <authorList>
            <consortium name="RefSeq"/>
        </authorList>
    </citation>
    <scope>IDENTIFICATION</scope>
</reference>
<feature type="region of interest" description="Disordered" evidence="1">
    <location>
        <begin position="1380"/>
        <end position="1406"/>
    </location>
</feature>
<evidence type="ECO:0000313" key="5">
    <source>
        <dbReference type="Proteomes" id="UP000695022"/>
    </source>
</evidence>
<dbReference type="PROSITE" id="PS50234">
    <property type="entry name" value="VWFA"/>
    <property type="match status" value="1"/>
</dbReference>
<feature type="compositionally biased region" description="Polar residues" evidence="1">
    <location>
        <begin position="1390"/>
        <end position="1404"/>
    </location>
</feature>